<feature type="chain" id="PRO_5004599665" evidence="1">
    <location>
        <begin position="23"/>
        <end position="194"/>
    </location>
</feature>
<protein>
    <submittedName>
        <fullName evidence="2">Uncharacterized protein</fullName>
    </submittedName>
</protein>
<proteinExistence type="predicted"/>
<reference evidence="3" key="2">
    <citation type="submission" date="2013-07" db="EMBL/GenBank/DDBJ databases">
        <authorList>
            <person name="Morais-Silva F.O."/>
            <person name="Rezende A.M."/>
            <person name="Pimentel C."/>
            <person name="Resende D.M."/>
            <person name="Santos C.I."/>
            <person name="Clemente C."/>
            <person name="de Oliveira L.M."/>
            <person name="da Silva S.M."/>
            <person name="Costa D.A."/>
            <person name="Varela-Raposo A."/>
            <person name="Horacio E.C.A."/>
            <person name="Matos M."/>
            <person name="Flores O."/>
            <person name="Ruiz J.C."/>
            <person name="Rodrigues-Pousada C."/>
        </authorList>
    </citation>
    <scope>NUCLEOTIDE SEQUENCE [LARGE SCALE GENOMIC DNA]</scope>
    <source>
        <strain evidence="3">ATCC 19364 / DSM 1382 / NCIMB 9332 / VKM B-1759</strain>
    </source>
</reference>
<accession>T2G952</accession>
<name>T2G952_MEGG1</name>
<keyword evidence="3" id="KW-1185">Reference proteome</keyword>
<dbReference type="AlphaFoldDB" id="T2G952"/>
<gene>
    <name evidence="2" type="ORF">DGI_1251</name>
</gene>
<evidence type="ECO:0000256" key="1">
    <source>
        <dbReference type="SAM" id="SignalP"/>
    </source>
</evidence>
<keyword evidence="1" id="KW-0732">Signal</keyword>
<reference evidence="2 3" key="1">
    <citation type="journal article" date="2013" name="J. Bacteriol.">
        <title>Roles of HynAB and Ech, the only two hydrogenases found in the model sulfate reducer Desulfovibrio gigas.</title>
        <authorList>
            <person name="Morais-Silva F.O."/>
            <person name="Santos C.I."/>
            <person name="Rodrigues R."/>
            <person name="Pereira I.A."/>
            <person name="Rodrigues-Pousada C."/>
        </authorList>
    </citation>
    <scope>NUCLEOTIDE SEQUENCE [LARGE SCALE GENOMIC DNA]</scope>
    <source>
        <strain evidence="3">ATCC 19364 / DSM 1382 / NCIMB 9332 / VKM B-1759</strain>
    </source>
</reference>
<dbReference type="PATRIC" id="fig|1121448.10.peg.1246"/>
<feature type="signal peptide" evidence="1">
    <location>
        <begin position="1"/>
        <end position="22"/>
    </location>
</feature>
<evidence type="ECO:0000313" key="2">
    <source>
        <dbReference type="EMBL" id="AGW13105.1"/>
    </source>
</evidence>
<dbReference type="EMBL" id="CP006585">
    <property type="protein sequence ID" value="AGW13105.1"/>
    <property type="molecule type" value="Genomic_DNA"/>
</dbReference>
<dbReference type="HOGENOM" id="CLU_1400534_0_0_7"/>
<evidence type="ECO:0000313" key="3">
    <source>
        <dbReference type="Proteomes" id="UP000016587"/>
    </source>
</evidence>
<sequence length="194" mass="21686">MIVRASTILLLCAILLALPAAAARAQHLLPADGFNKVAWGTRLDQTPGFHALATQGPLAIYAQEQSDYTFGGFGVVKIYYAAQNGVFFAAYMRMRNENMYRQIHNSLRLELGQPERQADTSIETSRWSRGGVLALMQHSKINNDSRLCYVSQAHVDAETLARADALFATINTSTMERDTWKNPKTFDLDLFIKK</sequence>
<dbReference type="RefSeq" id="WP_021759888.1">
    <property type="nucleotide sequence ID" value="NC_022444.1"/>
</dbReference>
<dbReference type="Proteomes" id="UP000016587">
    <property type="component" value="Chromosome"/>
</dbReference>
<dbReference type="STRING" id="1121448.DGI_1251"/>
<dbReference type="KEGG" id="dgg:DGI_1251"/>
<organism evidence="2 3">
    <name type="scientific">Megalodesulfovibrio gigas (strain ATCC 19364 / DSM 1382 / NCIMB 9332 / VKM B-1759)</name>
    <name type="common">Desulfovibrio gigas</name>
    <dbReference type="NCBI Taxonomy" id="1121448"/>
    <lineage>
        <taxon>Bacteria</taxon>
        <taxon>Pseudomonadati</taxon>
        <taxon>Thermodesulfobacteriota</taxon>
        <taxon>Desulfovibrionia</taxon>
        <taxon>Desulfovibrionales</taxon>
        <taxon>Desulfovibrionaceae</taxon>
        <taxon>Megalodesulfovibrio</taxon>
    </lineage>
</organism>